<dbReference type="InterPro" id="IPR032466">
    <property type="entry name" value="Metal_Hydrolase"/>
</dbReference>
<keyword evidence="3" id="KW-1185">Reference proteome</keyword>
<evidence type="ECO:0000313" key="2">
    <source>
        <dbReference type="EMBL" id="EKF74603.1"/>
    </source>
</evidence>
<dbReference type="Pfam" id="PF04909">
    <property type="entry name" value="Amidohydro_2"/>
    <property type="match status" value="1"/>
</dbReference>
<dbReference type="eggNOG" id="COG2159">
    <property type="taxonomic scope" value="Bacteria"/>
</dbReference>
<dbReference type="EMBL" id="AMRJ01000010">
    <property type="protein sequence ID" value="EKF74603.1"/>
    <property type="molecule type" value="Genomic_DNA"/>
</dbReference>
<dbReference type="InterPro" id="IPR006680">
    <property type="entry name" value="Amidohydro-rel"/>
</dbReference>
<dbReference type="SUPFAM" id="SSF51556">
    <property type="entry name" value="Metallo-dependent hydrolases"/>
    <property type="match status" value="1"/>
</dbReference>
<accession>L0WCY1</accession>
<dbReference type="OrthoDB" id="3982782at2"/>
<dbReference type="Gene3D" id="3.20.20.140">
    <property type="entry name" value="Metal-dependent hydrolases"/>
    <property type="match status" value="1"/>
</dbReference>
<name>L0WCY1_9GAMM</name>
<comment type="caution">
    <text evidence="2">The sequence shown here is derived from an EMBL/GenBank/DDBJ whole genome shotgun (WGS) entry which is preliminary data.</text>
</comment>
<dbReference type="STRING" id="1177179.A11A3_08250"/>
<dbReference type="Proteomes" id="UP000010164">
    <property type="component" value="Unassembled WGS sequence"/>
</dbReference>
<gene>
    <name evidence="2" type="ORF">A11A3_08250</name>
</gene>
<sequence length="394" mass="44004">MDTDRLGRAVSSFSSSFSRHKHTLAALPLLALMAGCASLSGTPDVRAHNERTLESLAQPSDQQACYDRDREPYTPLVDAHMHPRPFGGAPIPPQKLHAMLQDNGIRFVNYFGIGQILELDSGCSYYLDCPGVAAKPSIKNDVVNGMQTVAYPPDDLHITLSMTFMDLAHPDDIVKTIALYDKEFPGMFAWSGELNVMKQALLKNKAEPATLASIDQWAPFMKVLRDRGIPVTLHSDLGNDAHPTQFLPLMEHILETYPDNKIVWAHMGLSKELGTMDPAQHVAILKRLLDQYPNLMLDISWDVLYNEYHQWGSIYVPFLNAYSTRILPGTDFVASASKPDDEYGKELEVTSRVLRVLNDEAFRNIALGANYFRLMNLDYHAPNVCPADNNKTSS</sequence>
<dbReference type="PATRIC" id="fig|1177179.3.peg.1648"/>
<dbReference type="AlphaFoldDB" id="L0WCY1"/>
<dbReference type="RefSeq" id="WP_008928829.1">
    <property type="nucleotide sequence ID" value="NZ_AMRJ01000010.1"/>
</dbReference>
<evidence type="ECO:0000259" key="1">
    <source>
        <dbReference type="Pfam" id="PF04909"/>
    </source>
</evidence>
<dbReference type="GO" id="GO:0016787">
    <property type="term" value="F:hydrolase activity"/>
    <property type="evidence" value="ECO:0007669"/>
    <property type="project" value="InterPro"/>
</dbReference>
<reference evidence="2 3" key="1">
    <citation type="journal article" date="2012" name="J. Bacteriol.">
        <title>Genome Sequence of the Alkane-Degrading Bacterium Alcanivorax hongdengensis Type Strain A-11-3.</title>
        <authorList>
            <person name="Lai Q."/>
            <person name="Shao Z."/>
        </authorList>
    </citation>
    <scope>NUCLEOTIDE SEQUENCE [LARGE SCALE GENOMIC DNA]</scope>
    <source>
        <strain evidence="2 3">A-11-3</strain>
    </source>
</reference>
<evidence type="ECO:0000313" key="3">
    <source>
        <dbReference type="Proteomes" id="UP000010164"/>
    </source>
</evidence>
<feature type="domain" description="Amidohydrolase-related" evidence="1">
    <location>
        <begin position="168"/>
        <end position="351"/>
    </location>
</feature>
<protein>
    <recommendedName>
        <fullName evidence="1">Amidohydrolase-related domain-containing protein</fullName>
    </recommendedName>
</protein>
<proteinExistence type="predicted"/>
<organism evidence="2 3">
    <name type="scientific">Alcanivorax hongdengensis A-11-3</name>
    <dbReference type="NCBI Taxonomy" id="1177179"/>
    <lineage>
        <taxon>Bacteria</taxon>
        <taxon>Pseudomonadati</taxon>
        <taxon>Pseudomonadota</taxon>
        <taxon>Gammaproteobacteria</taxon>
        <taxon>Oceanospirillales</taxon>
        <taxon>Alcanivoracaceae</taxon>
        <taxon>Alcanivorax</taxon>
    </lineage>
</organism>